<reference evidence="2 3" key="1">
    <citation type="submission" date="2017-04" db="EMBL/GenBank/DDBJ databases">
        <authorList>
            <person name="Afonso C.L."/>
            <person name="Miller P.J."/>
            <person name="Scott M.A."/>
            <person name="Spackman E."/>
            <person name="Goraichik I."/>
            <person name="Dimitrov K.M."/>
            <person name="Suarez D.L."/>
            <person name="Swayne D.E."/>
        </authorList>
    </citation>
    <scope>NUCLEOTIDE SEQUENCE [LARGE SCALE GENOMIC DNA]</scope>
    <source>
        <strain evidence="2 3">DSM 26133</strain>
    </source>
</reference>
<evidence type="ECO:0000256" key="1">
    <source>
        <dbReference type="PROSITE-ProRule" id="PRU00339"/>
    </source>
</evidence>
<protein>
    <submittedName>
        <fullName evidence="2">Tetratricopeptide repeat-containing protein</fullName>
    </submittedName>
</protein>
<organism evidence="2 3">
    <name type="scientific">Reichenbachiella faecimaris</name>
    <dbReference type="NCBI Taxonomy" id="692418"/>
    <lineage>
        <taxon>Bacteria</taxon>
        <taxon>Pseudomonadati</taxon>
        <taxon>Bacteroidota</taxon>
        <taxon>Cytophagia</taxon>
        <taxon>Cytophagales</taxon>
        <taxon>Reichenbachiellaceae</taxon>
        <taxon>Reichenbachiella</taxon>
    </lineage>
</organism>
<dbReference type="InterPro" id="IPR019734">
    <property type="entry name" value="TPR_rpt"/>
</dbReference>
<dbReference type="InterPro" id="IPR011990">
    <property type="entry name" value="TPR-like_helical_dom_sf"/>
</dbReference>
<dbReference type="Pfam" id="PF00515">
    <property type="entry name" value="TPR_1"/>
    <property type="match status" value="1"/>
</dbReference>
<dbReference type="STRING" id="692418.SAMN04488029_2757"/>
<keyword evidence="1" id="KW-0802">TPR repeat</keyword>
<sequence>MSKTVKQRIIGIVLLLTCLSGCIQIENTKDTQVKKSIVSDVSNLGAEVVEETEHEAVSLLGQKLYPPTLPDKVQAKRQKELESAEENFNNNPDSLDNIIWYGRRLAYLYQYKYAIQIFTLGLNKFPESYKLYRHRGHRYLTIRQFDKAIQDLEKAVFYSRNAPIEMEIDGLPNRRNIPRNSVQYNIWYHLGLAYYMKGNYDKCVSAFKKCLSISDNDDMLVAASDWLYMTYRKLGNSEAAEALLEPIKARMNVLENYAYHNRLLMYKEIKKPEQLYKLNKDGQIAIDDMTLGYGVGNWYYYNGQTEQAMEIFSLMMESPYWQAFGYIAAEVELSNVNAGS</sequence>
<dbReference type="PROSITE" id="PS50005">
    <property type="entry name" value="TPR"/>
    <property type="match status" value="2"/>
</dbReference>
<feature type="repeat" description="TPR" evidence="1">
    <location>
        <begin position="184"/>
        <end position="217"/>
    </location>
</feature>
<name>A0A1W2GHP7_REIFA</name>
<feature type="repeat" description="TPR" evidence="1">
    <location>
        <begin position="129"/>
        <end position="162"/>
    </location>
</feature>
<dbReference type="AlphaFoldDB" id="A0A1W2GHP7"/>
<evidence type="ECO:0000313" key="3">
    <source>
        <dbReference type="Proteomes" id="UP000192472"/>
    </source>
</evidence>
<proteinExistence type="predicted"/>
<accession>A0A1W2GHP7</accession>
<dbReference type="SMART" id="SM00028">
    <property type="entry name" value="TPR"/>
    <property type="match status" value="2"/>
</dbReference>
<dbReference type="EMBL" id="FWYF01000003">
    <property type="protein sequence ID" value="SMD36167.1"/>
    <property type="molecule type" value="Genomic_DNA"/>
</dbReference>
<evidence type="ECO:0000313" key="2">
    <source>
        <dbReference type="EMBL" id="SMD36167.1"/>
    </source>
</evidence>
<gene>
    <name evidence="2" type="ORF">SAMN04488029_2757</name>
</gene>
<dbReference type="SUPFAM" id="SSF48452">
    <property type="entry name" value="TPR-like"/>
    <property type="match status" value="1"/>
</dbReference>
<dbReference type="Gene3D" id="1.25.40.10">
    <property type="entry name" value="Tetratricopeptide repeat domain"/>
    <property type="match status" value="2"/>
</dbReference>
<keyword evidence="3" id="KW-1185">Reference proteome</keyword>
<dbReference type="Proteomes" id="UP000192472">
    <property type="component" value="Unassembled WGS sequence"/>
</dbReference>